<dbReference type="Gene3D" id="3.30.565.60">
    <property type="match status" value="1"/>
</dbReference>
<comment type="caution">
    <text evidence="2">The sequence shown here is derived from an EMBL/GenBank/DDBJ whole genome shotgun (WGS) entry which is preliminary data.</text>
</comment>
<proteinExistence type="predicted"/>
<dbReference type="Pfam" id="PF13749">
    <property type="entry name" value="HATPase_c_4"/>
    <property type="match status" value="1"/>
</dbReference>
<protein>
    <submittedName>
        <fullName evidence="2">Transcriptional regulator</fullName>
    </submittedName>
</protein>
<organism evidence="2">
    <name type="scientific">Anaerolinea thermolimosa</name>
    <dbReference type="NCBI Taxonomy" id="229919"/>
    <lineage>
        <taxon>Bacteria</taxon>
        <taxon>Bacillati</taxon>
        <taxon>Chloroflexota</taxon>
        <taxon>Anaerolineae</taxon>
        <taxon>Anaerolineales</taxon>
        <taxon>Anaerolineaceae</taxon>
        <taxon>Anaerolinea</taxon>
    </lineage>
</organism>
<evidence type="ECO:0000313" key="2">
    <source>
        <dbReference type="EMBL" id="HGS23225.1"/>
    </source>
</evidence>
<name>A0A7C4PP55_9CHLR</name>
<dbReference type="InterPro" id="IPR007421">
    <property type="entry name" value="Schlafen_AlbA_2_dom"/>
</dbReference>
<dbReference type="Pfam" id="PF04326">
    <property type="entry name" value="SLFN_AlbA_2"/>
    <property type="match status" value="1"/>
</dbReference>
<dbReference type="PANTHER" id="PTHR30595:SF6">
    <property type="entry name" value="SCHLAFEN ALBA-2 DOMAIN-CONTAINING PROTEIN"/>
    <property type="match status" value="1"/>
</dbReference>
<evidence type="ECO:0000259" key="1">
    <source>
        <dbReference type="Pfam" id="PF04326"/>
    </source>
</evidence>
<dbReference type="EMBL" id="DSYK01000774">
    <property type="protein sequence ID" value="HGS23225.1"/>
    <property type="molecule type" value="Genomic_DNA"/>
</dbReference>
<dbReference type="AlphaFoldDB" id="A0A7C4PP55"/>
<sequence>MSDPRAQLEALLTLGKETEWVERKTVKGENYCFDELGQYFSALSNEALLHDKKSGWLIMGVNNQGRIIGTNYKRTPGQLDGLKHEITKHLSNHLSFVAVHEFEIDSKRVLLFEIPAALKGIPTAWKGHFYGRDGESLVALNLEEIERIRAVPAEDWSAGICSASVVDLSPEAIQKARGEYANKNPRLSEEIARWDDLTFLNKALLAIDGKVTRAAIILLGKPESEALLSPAVATISWILKDAKNQELDYEHFGPPWLLNVSAVYRKVRNLRYRHLPDGTLFPIEVNQYDDWVFREALHNCIAHQDYSLRSRIMVVEFPDRILFQNAGSFLPESIERVIQTNAPSPFYRNQFLARAMVNLGMIDTIGSGIKRMFVKQRERLFPLPDYQLEQNSVGVNIHGRTIDPNYVQLLTNHLDLDLFDLILLDKIQKKIKIPYGGFRRLKKLGLAEGRYPSINISSMVAAVTSQKAKYLRNRGLEERHYAEMILEHIHQFGSITRKEADDLISPMLPSILDEKQKKAKIHRLLSIVLKEKIQNSGNKKNPRYVLRD</sequence>
<dbReference type="InterPro" id="IPR038461">
    <property type="entry name" value="Schlafen_AlbA_2_dom_sf"/>
</dbReference>
<dbReference type="InterPro" id="IPR038475">
    <property type="entry name" value="RecG_C_sf"/>
</dbReference>
<reference evidence="2" key="1">
    <citation type="journal article" date="2020" name="mSystems">
        <title>Genome- and Community-Level Interaction Insights into Carbon Utilization and Element Cycling Functions of Hydrothermarchaeota in Hydrothermal Sediment.</title>
        <authorList>
            <person name="Zhou Z."/>
            <person name="Liu Y."/>
            <person name="Xu W."/>
            <person name="Pan J."/>
            <person name="Luo Z.H."/>
            <person name="Li M."/>
        </authorList>
    </citation>
    <scope>NUCLEOTIDE SEQUENCE [LARGE SCALE GENOMIC DNA]</scope>
    <source>
        <strain evidence="2">SpSt-573</strain>
    </source>
</reference>
<dbReference type="Gene3D" id="3.30.950.30">
    <property type="entry name" value="Schlafen, AAA domain"/>
    <property type="match status" value="1"/>
</dbReference>
<gene>
    <name evidence="2" type="ORF">ENT37_15335</name>
</gene>
<dbReference type="PANTHER" id="PTHR30595">
    <property type="entry name" value="GLPR-RELATED TRANSCRIPTIONAL REPRESSOR"/>
    <property type="match status" value="1"/>
</dbReference>
<accession>A0A7C4PP55</accession>
<feature type="domain" description="Schlafen AlbA-2" evidence="1">
    <location>
        <begin position="17"/>
        <end position="139"/>
    </location>
</feature>